<sequence length="680" mass="74777">MKTSNDLREWGYDLYVVSEVYCVEELEEFDSVLNKVAGTRTSEFLPEQSKFHDEHISMQAHPTLDSQVQPMDDAGHLVSHASEGLQGLSLPDGTNPHQLPNTPVLAQGASENSPPNSHEFTRIFGPISTSMLPELSPGFNGFPSSIDPAVLQAEHSSWQVVQVLEGMSYSPVEHRRSGMPSSATQGLQTIPEYSGVDASSSPEISFRTMTGTTPQMTTSLPDRPSSYVPPAISDDSVQVQQGQVESLCDQSEDKPPSHAEVLSPLIEGHVPSDQPIGCEDATSLWNITVPALFPTDPASGEASNGVRLLPTTEERFSQEYAPSQWAEMIEPGVDDDARLLVPEDPANDPGPQMLPGSPSQPHIAQMITDDLSTEQPPRKRRRMEKGSLLKLIPKPHYFTVPLDFIPATNQFRIPAYRTTPDPIAPYTQTSIPVYMGNPNARCSWVLPVRGAPPWPGCTAASVLDEPEDDVPPEVRETELLPCGPESRAAHQDSPGEITWTKGCLQELWSYLCSIRRAGYMGLVGLSFHSVSPSTSKLATMIKPNANAQRPRDNISGDEVQPPSARPLSALSVDHIRIYVDAIHAMEMRSILHVWRYRRPGASRPPPRLRYSRWDDLSDDDEPLPVGNYTRRDGTRVAVEDYDGLIIETIERPKLPTGSLRMLRGATLVLLDETSKAILTC</sequence>
<keyword evidence="3" id="KW-1185">Reference proteome</keyword>
<dbReference type="EMBL" id="MLYV02000756">
    <property type="protein sequence ID" value="PSR78142.1"/>
    <property type="molecule type" value="Genomic_DNA"/>
</dbReference>
<evidence type="ECO:0000313" key="3">
    <source>
        <dbReference type="Proteomes" id="UP000186601"/>
    </source>
</evidence>
<gene>
    <name evidence="2" type="ORF">PHLCEN_2v7551</name>
</gene>
<protein>
    <submittedName>
        <fullName evidence="2">Uncharacterized protein</fullName>
    </submittedName>
</protein>
<dbReference type="Proteomes" id="UP000186601">
    <property type="component" value="Unassembled WGS sequence"/>
</dbReference>
<accession>A0A2R6NW82</accession>
<dbReference type="OrthoDB" id="3143319at2759"/>
<name>A0A2R6NW82_9APHY</name>
<proteinExistence type="predicted"/>
<feature type="region of interest" description="Disordered" evidence="1">
    <location>
        <begin position="543"/>
        <end position="565"/>
    </location>
</feature>
<evidence type="ECO:0000256" key="1">
    <source>
        <dbReference type="SAM" id="MobiDB-lite"/>
    </source>
</evidence>
<evidence type="ECO:0000313" key="2">
    <source>
        <dbReference type="EMBL" id="PSR78142.1"/>
    </source>
</evidence>
<organism evidence="2 3">
    <name type="scientific">Hermanssonia centrifuga</name>
    <dbReference type="NCBI Taxonomy" id="98765"/>
    <lineage>
        <taxon>Eukaryota</taxon>
        <taxon>Fungi</taxon>
        <taxon>Dikarya</taxon>
        <taxon>Basidiomycota</taxon>
        <taxon>Agaricomycotina</taxon>
        <taxon>Agaricomycetes</taxon>
        <taxon>Polyporales</taxon>
        <taxon>Meruliaceae</taxon>
        <taxon>Hermanssonia</taxon>
    </lineage>
</organism>
<comment type="caution">
    <text evidence="2">The sequence shown here is derived from an EMBL/GenBank/DDBJ whole genome shotgun (WGS) entry which is preliminary data.</text>
</comment>
<reference evidence="2 3" key="1">
    <citation type="submission" date="2018-02" db="EMBL/GenBank/DDBJ databases">
        <title>Genome sequence of the basidiomycete white-rot fungus Phlebia centrifuga.</title>
        <authorList>
            <person name="Granchi Z."/>
            <person name="Peng M."/>
            <person name="de Vries R.P."/>
            <person name="Hilden K."/>
            <person name="Makela M.R."/>
            <person name="Grigoriev I."/>
            <person name="Riley R."/>
        </authorList>
    </citation>
    <scope>NUCLEOTIDE SEQUENCE [LARGE SCALE GENOMIC DNA]</scope>
    <source>
        <strain evidence="2 3">FBCC195</strain>
    </source>
</reference>
<dbReference type="STRING" id="98765.A0A2R6NW82"/>
<dbReference type="AlphaFoldDB" id="A0A2R6NW82"/>